<evidence type="ECO:0000259" key="1">
    <source>
        <dbReference type="Pfam" id="PF00117"/>
    </source>
</evidence>
<dbReference type="EMBL" id="CP133548">
    <property type="protein sequence ID" value="WMS88393.1"/>
    <property type="molecule type" value="Genomic_DNA"/>
</dbReference>
<dbReference type="InterPro" id="IPR017926">
    <property type="entry name" value="GATASE"/>
</dbReference>
<dbReference type="Pfam" id="PF00117">
    <property type="entry name" value="GATase"/>
    <property type="match status" value="1"/>
</dbReference>
<keyword evidence="2" id="KW-0378">Hydrolase</keyword>
<feature type="domain" description="Glutamine amidotransferase" evidence="1">
    <location>
        <begin position="23"/>
        <end position="182"/>
    </location>
</feature>
<evidence type="ECO:0000313" key="2">
    <source>
        <dbReference type="EMBL" id="WMS88393.1"/>
    </source>
</evidence>
<dbReference type="FunFam" id="3.40.50.880:FF:000033">
    <property type="entry name" value="Glutamine amidotransferase class-I"/>
    <property type="match status" value="1"/>
</dbReference>
<dbReference type="CDD" id="cd01741">
    <property type="entry name" value="GATase1_1"/>
    <property type="match status" value="1"/>
</dbReference>
<name>A0AA51RVU7_9GAMM</name>
<dbReference type="PANTHER" id="PTHR42695:SF5">
    <property type="entry name" value="GLUTAMINE AMIDOTRANSFERASE YLR126C-RELATED"/>
    <property type="match status" value="1"/>
</dbReference>
<keyword evidence="3" id="KW-1185">Reference proteome</keyword>
<dbReference type="PANTHER" id="PTHR42695">
    <property type="entry name" value="GLUTAMINE AMIDOTRANSFERASE YLR126C-RELATED"/>
    <property type="match status" value="1"/>
</dbReference>
<dbReference type="Gene3D" id="3.40.50.880">
    <property type="match status" value="1"/>
</dbReference>
<dbReference type="AlphaFoldDB" id="A0AA51RVU7"/>
<dbReference type="SUPFAM" id="SSF52317">
    <property type="entry name" value="Class I glutamine amidotransferase-like"/>
    <property type="match status" value="1"/>
</dbReference>
<protein>
    <submittedName>
        <fullName evidence="2">Gamma-glutamyl-gamma-aminobutyrate hydrolase family protein</fullName>
    </submittedName>
</protein>
<dbReference type="InterPro" id="IPR044992">
    <property type="entry name" value="ChyE-like"/>
</dbReference>
<dbReference type="GO" id="GO:0005829">
    <property type="term" value="C:cytosol"/>
    <property type="evidence" value="ECO:0007669"/>
    <property type="project" value="TreeGrafter"/>
</dbReference>
<dbReference type="KEGG" id="plei:Q9312_05630"/>
<organism evidence="2 3">
    <name type="scientific">Pleionea litopenaei</name>
    <dbReference type="NCBI Taxonomy" id="3070815"/>
    <lineage>
        <taxon>Bacteria</taxon>
        <taxon>Pseudomonadati</taxon>
        <taxon>Pseudomonadota</taxon>
        <taxon>Gammaproteobacteria</taxon>
        <taxon>Oceanospirillales</taxon>
        <taxon>Pleioneaceae</taxon>
        <taxon>Pleionea</taxon>
    </lineage>
</organism>
<dbReference type="PROSITE" id="PS51273">
    <property type="entry name" value="GATASE_TYPE_1"/>
    <property type="match status" value="1"/>
</dbReference>
<sequence>MARVLVFQHVPYEPLGLLDPKIRALKHRIRYVNFGREPKAQVNLDNYDALVVLGGPMNIGQESVYPHLTQEQVYIRQAAEKGIPILGICLGAQLIASSFGAAVYPAASAEIGWQPIKLTEQALEDPVFSGLRELSRVFQWHGYTFDLPANAVRLAENDHCLNQGFKIGENIYGLQFHLEANLALIQRWLRLPQHQSEMANMGQSGAKLYAEQVWKDTLYHYDFARHAADRAFSAFLSLLPQVSRVVQLKHR</sequence>
<dbReference type="RefSeq" id="WP_309203607.1">
    <property type="nucleotide sequence ID" value="NZ_CP133548.1"/>
</dbReference>
<dbReference type="InterPro" id="IPR029062">
    <property type="entry name" value="Class_I_gatase-like"/>
</dbReference>
<reference evidence="2 3" key="1">
    <citation type="submission" date="2023-08" db="EMBL/GenBank/DDBJ databases">
        <title>Pleionea litopenaei sp. nov., isolated from stomach of juvenile Litopenaeus vannamei.</title>
        <authorList>
            <person name="Rho A.M."/>
            <person name="Hwang C.Y."/>
        </authorList>
    </citation>
    <scope>NUCLEOTIDE SEQUENCE [LARGE SCALE GENOMIC DNA]</scope>
    <source>
        <strain evidence="2 3">HL-JVS1</strain>
    </source>
</reference>
<proteinExistence type="predicted"/>
<dbReference type="Proteomes" id="UP001239782">
    <property type="component" value="Chromosome"/>
</dbReference>
<gene>
    <name evidence="2" type="ORF">Q9312_05630</name>
</gene>
<accession>A0AA51RVU7</accession>
<dbReference type="GO" id="GO:0016787">
    <property type="term" value="F:hydrolase activity"/>
    <property type="evidence" value="ECO:0007669"/>
    <property type="project" value="UniProtKB-KW"/>
</dbReference>
<evidence type="ECO:0000313" key="3">
    <source>
        <dbReference type="Proteomes" id="UP001239782"/>
    </source>
</evidence>